<dbReference type="Gene3D" id="1.25.40.10">
    <property type="entry name" value="Tetratricopeptide repeat domain"/>
    <property type="match status" value="1"/>
</dbReference>
<dbReference type="PANTHER" id="PTHR11242">
    <property type="entry name" value="ARYL HYDROCARBON RECEPTOR INTERACTING PROTEIN RELATED"/>
    <property type="match status" value="1"/>
</dbReference>
<dbReference type="Proteomes" id="UP000789390">
    <property type="component" value="Unassembled WGS sequence"/>
</dbReference>
<dbReference type="PANTHER" id="PTHR11242:SF0">
    <property type="entry name" value="TPR_REGION DOMAIN-CONTAINING PROTEIN"/>
    <property type="match status" value="1"/>
</dbReference>
<dbReference type="InterPro" id="IPR046357">
    <property type="entry name" value="PPIase_dom_sf"/>
</dbReference>
<keyword evidence="4" id="KW-0802">TPR repeat</keyword>
<comment type="caution">
    <text evidence="6">The sequence shown here is derived from an EMBL/GenBank/DDBJ whole genome shotgun (WGS) entry which is preliminary data.</text>
</comment>
<dbReference type="InterPro" id="IPR011990">
    <property type="entry name" value="TPR-like_helical_dom_sf"/>
</dbReference>
<proteinExistence type="predicted"/>
<evidence type="ECO:0000259" key="5">
    <source>
        <dbReference type="Pfam" id="PF23322"/>
    </source>
</evidence>
<evidence type="ECO:0000256" key="1">
    <source>
        <dbReference type="ARBA" id="ARBA00004496"/>
    </source>
</evidence>
<dbReference type="OrthoDB" id="5829758at2759"/>
<accession>A0A8J2RER9</accession>
<evidence type="ECO:0000256" key="3">
    <source>
        <dbReference type="ARBA" id="ARBA00022737"/>
    </source>
</evidence>
<keyword evidence="2" id="KW-0963">Cytoplasm</keyword>
<dbReference type="GO" id="GO:0003755">
    <property type="term" value="F:peptidyl-prolyl cis-trans isomerase activity"/>
    <property type="evidence" value="ECO:0007669"/>
    <property type="project" value="InterPro"/>
</dbReference>
<dbReference type="Gene3D" id="3.10.50.40">
    <property type="match status" value="1"/>
</dbReference>
<dbReference type="SUPFAM" id="SSF54534">
    <property type="entry name" value="FKBP-like"/>
    <property type="match status" value="1"/>
</dbReference>
<protein>
    <recommendedName>
        <fullName evidence="5">AIP/AIPL N-terminal FKBP-type PPIase domain-containing protein</fullName>
    </recommendedName>
</protein>
<dbReference type="InterPro" id="IPR056277">
    <property type="entry name" value="PPIase_AIP"/>
</dbReference>
<comment type="subcellular location">
    <subcellularLocation>
        <location evidence="1">Cytoplasm</location>
    </subcellularLocation>
</comment>
<sequence>MNDPLIKKKTLHAGTANVSEFPLDTKVRFHFVAQSITRDSDGEIVLGEVIDDSRTYTQPIEILIGKKFKLEVWETMIQTMAINEVAEFHVDKTLCLSYPLVAKTLREAYAKDKPKNHEHTSPHCCGAMALVNGPKLGYDDLNHLMEKPSDYLFRIELLGVDLPQSYKKETWQMDENERLNALPRLRLEGNELYQNKKNDEASKIYAQAIGIIEQLQLKEKPGEPEWQALADMKIPFLLNYSQCQLLMGNYYEVIEQCSQVLIQQPNNVKALFRRGMAHLNAWNPNEAKNDFEQKAALNDPSLAKTVQQQLCKLEEMKKEKDKTDKAWLSQAFGNKT</sequence>
<dbReference type="Pfam" id="PF23322">
    <property type="entry name" value="PPIase_AIP"/>
    <property type="match status" value="1"/>
</dbReference>
<feature type="domain" description="AIP/AIPL N-terminal FKBP-type PPIase" evidence="5">
    <location>
        <begin position="20"/>
        <end position="157"/>
    </location>
</feature>
<dbReference type="FunFam" id="1.25.40.10:FF:000052">
    <property type="entry name" value="Aryl-hydrocarbon-interacting protein-like 1"/>
    <property type="match status" value="1"/>
</dbReference>
<evidence type="ECO:0000256" key="4">
    <source>
        <dbReference type="ARBA" id="ARBA00022803"/>
    </source>
</evidence>
<keyword evidence="3" id="KW-0677">Repeat</keyword>
<evidence type="ECO:0000313" key="7">
    <source>
        <dbReference type="Proteomes" id="UP000789390"/>
    </source>
</evidence>
<dbReference type="EMBL" id="CAKKLH010000057">
    <property type="protein sequence ID" value="CAH0101339.1"/>
    <property type="molecule type" value="Genomic_DNA"/>
</dbReference>
<dbReference type="GO" id="GO:0005737">
    <property type="term" value="C:cytoplasm"/>
    <property type="evidence" value="ECO:0007669"/>
    <property type="project" value="UniProtKB-SubCell"/>
</dbReference>
<keyword evidence="7" id="KW-1185">Reference proteome</keyword>
<dbReference type="SUPFAM" id="SSF48452">
    <property type="entry name" value="TPR-like"/>
    <property type="match status" value="1"/>
</dbReference>
<name>A0A8J2RER9_9CRUS</name>
<evidence type="ECO:0000313" key="6">
    <source>
        <dbReference type="EMBL" id="CAH0101339.1"/>
    </source>
</evidence>
<evidence type="ECO:0000256" key="2">
    <source>
        <dbReference type="ARBA" id="ARBA00022490"/>
    </source>
</evidence>
<gene>
    <name evidence="6" type="ORF">DGAL_LOCUS3669</name>
</gene>
<dbReference type="InterPro" id="IPR039663">
    <property type="entry name" value="AIP/AIPL1/TTC9"/>
</dbReference>
<reference evidence="6" key="1">
    <citation type="submission" date="2021-11" db="EMBL/GenBank/DDBJ databases">
        <authorList>
            <person name="Schell T."/>
        </authorList>
    </citation>
    <scope>NUCLEOTIDE SEQUENCE</scope>
    <source>
        <strain evidence="6">M5</strain>
    </source>
</reference>
<dbReference type="AlphaFoldDB" id="A0A8J2RER9"/>
<organism evidence="6 7">
    <name type="scientific">Daphnia galeata</name>
    <dbReference type="NCBI Taxonomy" id="27404"/>
    <lineage>
        <taxon>Eukaryota</taxon>
        <taxon>Metazoa</taxon>
        <taxon>Ecdysozoa</taxon>
        <taxon>Arthropoda</taxon>
        <taxon>Crustacea</taxon>
        <taxon>Branchiopoda</taxon>
        <taxon>Diplostraca</taxon>
        <taxon>Cladocera</taxon>
        <taxon>Anomopoda</taxon>
        <taxon>Daphniidae</taxon>
        <taxon>Daphnia</taxon>
    </lineage>
</organism>